<gene>
    <name evidence="7" type="ORF">SAMN05216593_11193</name>
</gene>
<organism evidence="7 8">
    <name type="scientific">Pseudomonas asturiensis</name>
    <dbReference type="NCBI Taxonomy" id="1190415"/>
    <lineage>
        <taxon>Bacteria</taxon>
        <taxon>Pseudomonadati</taxon>
        <taxon>Pseudomonadota</taxon>
        <taxon>Gammaproteobacteria</taxon>
        <taxon>Pseudomonadales</taxon>
        <taxon>Pseudomonadaceae</taxon>
        <taxon>Pseudomonas</taxon>
    </lineage>
</organism>
<dbReference type="InterPro" id="IPR036937">
    <property type="entry name" value="Adhesion_dom_fimbrial_sf"/>
</dbReference>
<proteinExistence type="inferred from homology"/>
<accession>A0A1M7PJY5</accession>
<evidence type="ECO:0000256" key="4">
    <source>
        <dbReference type="ARBA" id="ARBA00023263"/>
    </source>
</evidence>
<dbReference type="Gene3D" id="2.60.40.3310">
    <property type="match status" value="1"/>
</dbReference>
<dbReference type="GO" id="GO:0043709">
    <property type="term" value="P:cell adhesion involved in single-species biofilm formation"/>
    <property type="evidence" value="ECO:0007669"/>
    <property type="project" value="TreeGrafter"/>
</dbReference>
<evidence type="ECO:0000256" key="2">
    <source>
        <dbReference type="ARBA" id="ARBA00006671"/>
    </source>
</evidence>
<protein>
    <submittedName>
        <fullName evidence="7">Pilin (Type 1 fimbria component protein)</fullName>
    </submittedName>
</protein>
<dbReference type="GO" id="GO:0009289">
    <property type="term" value="C:pilus"/>
    <property type="evidence" value="ECO:0007669"/>
    <property type="project" value="UniProtKB-SubCell"/>
</dbReference>
<evidence type="ECO:0000313" key="8">
    <source>
        <dbReference type="Proteomes" id="UP000183983"/>
    </source>
</evidence>
<evidence type="ECO:0000256" key="1">
    <source>
        <dbReference type="ARBA" id="ARBA00004561"/>
    </source>
</evidence>
<comment type="subcellular location">
    <subcellularLocation>
        <location evidence="1">Fimbrium</location>
    </subcellularLocation>
</comment>
<comment type="similarity">
    <text evidence="2">Belongs to the fimbrial protein family.</text>
</comment>
<name>A0A1M7PJY5_9PSED</name>
<keyword evidence="3 5" id="KW-0732">Signal</keyword>
<feature type="chain" id="PRO_5012658391" evidence="5">
    <location>
        <begin position="26"/>
        <end position="373"/>
    </location>
</feature>
<evidence type="ECO:0000256" key="5">
    <source>
        <dbReference type="SAM" id="SignalP"/>
    </source>
</evidence>
<sequence length="373" mass="38880">MNKVTNRLASGLMAIAVSQSATALAAVKAPTPTNDCFWISSPGIKDFRRDVGTLYVARDARIGSVIGTVDMNARTTDLAGLEAACTNDGTALLEFNAVATAPVFPGIVDPINGEDVTGKIIQTNIPGVGIRVKLGFPYMAPAVCANCFVPVDGDPSVPYLALNDHQKMLTSLQITHLTNRVTLIKTGPIPSGPQVLDGSELWSASVTTLGRIMRYAVVGTVIQAQCSVGANPVSADPVKLGEWDTTDFTGPGFTTPPVPFSIALSNCETDTRAGFVATAHIQLDGVKGSTPIGPPDSGVFSLTSDSSAQGLGIQILKADAVTPMELQTEVPLTAITPGDIVLNFNARFYQTGPSSAVRPGLAKGALSFTMTYK</sequence>
<dbReference type="Pfam" id="PF00419">
    <property type="entry name" value="Fimbrial"/>
    <property type="match status" value="1"/>
</dbReference>
<dbReference type="PANTHER" id="PTHR33420:SF3">
    <property type="entry name" value="FIMBRIAL SUBUNIT ELFA"/>
    <property type="match status" value="1"/>
</dbReference>
<evidence type="ECO:0000313" key="7">
    <source>
        <dbReference type="EMBL" id="SHN17517.1"/>
    </source>
</evidence>
<dbReference type="Proteomes" id="UP000183983">
    <property type="component" value="Unassembled WGS sequence"/>
</dbReference>
<dbReference type="InterPro" id="IPR008966">
    <property type="entry name" value="Adhesion_dom_sf"/>
</dbReference>
<evidence type="ECO:0000259" key="6">
    <source>
        <dbReference type="Pfam" id="PF00419"/>
    </source>
</evidence>
<reference evidence="7 8" key="1">
    <citation type="submission" date="2016-11" db="EMBL/GenBank/DDBJ databases">
        <authorList>
            <person name="Jaros S."/>
            <person name="Januszkiewicz K."/>
            <person name="Wedrychowicz H."/>
        </authorList>
    </citation>
    <scope>NUCLEOTIDE SEQUENCE [LARGE SCALE GENOMIC DNA]</scope>
    <source>
        <strain evidence="7 8">LMG 26898</strain>
    </source>
</reference>
<dbReference type="Gene3D" id="2.60.40.1090">
    <property type="entry name" value="Fimbrial-type adhesion domain"/>
    <property type="match status" value="1"/>
</dbReference>
<dbReference type="PANTHER" id="PTHR33420">
    <property type="entry name" value="FIMBRIAL SUBUNIT ELFA-RELATED"/>
    <property type="match status" value="1"/>
</dbReference>
<dbReference type="EMBL" id="FRDA01000011">
    <property type="protein sequence ID" value="SHN17517.1"/>
    <property type="molecule type" value="Genomic_DNA"/>
</dbReference>
<dbReference type="InterPro" id="IPR000259">
    <property type="entry name" value="Adhesion_dom_fimbrial"/>
</dbReference>
<keyword evidence="4" id="KW-0281">Fimbrium</keyword>
<feature type="signal peptide" evidence="5">
    <location>
        <begin position="1"/>
        <end position="25"/>
    </location>
</feature>
<dbReference type="SUPFAM" id="SSF49401">
    <property type="entry name" value="Bacterial adhesins"/>
    <property type="match status" value="1"/>
</dbReference>
<dbReference type="OrthoDB" id="6496051at2"/>
<feature type="domain" description="Fimbrial-type adhesion" evidence="6">
    <location>
        <begin position="219"/>
        <end position="373"/>
    </location>
</feature>
<evidence type="ECO:0000256" key="3">
    <source>
        <dbReference type="ARBA" id="ARBA00022729"/>
    </source>
</evidence>
<dbReference type="AlphaFoldDB" id="A0A1M7PJY5"/>
<dbReference type="STRING" id="1190415.SAMN05216593_11193"/>
<dbReference type="InterPro" id="IPR050263">
    <property type="entry name" value="Bact_Fimbrial_Adh_Pro"/>
</dbReference>